<evidence type="ECO:0000313" key="2">
    <source>
        <dbReference type="WBParaSite" id="PSAMB.scaffold11876size3081.g34466.t1"/>
    </source>
</evidence>
<keyword evidence="1" id="KW-1185">Reference proteome</keyword>
<protein>
    <submittedName>
        <fullName evidence="2">Uncharacterized protein</fullName>
    </submittedName>
</protein>
<reference evidence="2" key="1">
    <citation type="submission" date="2022-11" db="UniProtKB">
        <authorList>
            <consortium name="WormBaseParasite"/>
        </authorList>
    </citation>
    <scope>IDENTIFICATION</scope>
</reference>
<dbReference type="WBParaSite" id="PSAMB.scaffold11876size3081.g34466.t1">
    <property type="protein sequence ID" value="PSAMB.scaffold11876size3081.g34466.t1"/>
    <property type="gene ID" value="PSAMB.scaffold11876size3081.g34466"/>
</dbReference>
<name>A0A914UQU6_9BILA</name>
<dbReference type="Proteomes" id="UP000887566">
    <property type="component" value="Unplaced"/>
</dbReference>
<organism evidence="1 2">
    <name type="scientific">Plectus sambesii</name>
    <dbReference type="NCBI Taxonomy" id="2011161"/>
    <lineage>
        <taxon>Eukaryota</taxon>
        <taxon>Metazoa</taxon>
        <taxon>Ecdysozoa</taxon>
        <taxon>Nematoda</taxon>
        <taxon>Chromadorea</taxon>
        <taxon>Plectida</taxon>
        <taxon>Plectina</taxon>
        <taxon>Plectoidea</taxon>
        <taxon>Plectidae</taxon>
        <taxon>Plectus</taxon>
    </lineage>
</organism>
<dbReference type="GO" id="GO:0020037">
    <property type="term" value="F:heme binding"/>
    <property type="evidence" value="ECO:0007669"/>
    <property type="project" value="InterPro"/>
</dbReference>
<dbReference type="AlphaFoldDB" id="A0A914UQU6"/>
<dbReference type="InterPro" id="IPR009050">
    <property type="entry name" value="Globin-like_sf"/>
</dbReference>
<dbReference type="Gene3D" id="1.10.490.10">
    <property type="entry name" value="Globins"/>
    <property type="match status" value="1"/>
</dbReference>
<dbReference type="SUPFAM" id="SSF46458">
    <property type="entry name" value="Globin-like"/>
    <property type="match status" value="1"/>
</dbReference>
<proteinExistence type="predicted"/>
<evidence type="ECO:0000313" key="1">
    <source>
        <dbReference type="Proteomes" id="UP000887566"/>
    </source>
</evidence>
<dbReference type="InterPro" id="IPR012292">
    <property type="entry name" value="Globin/Proto"/>
</dbReference>
<accession>A0A914UQU6</accession>
<dbReference type="GO" id="GO:0019825">
    <property type="term" value="F:oxygen binding"/>
    <property type="evidence" value="ECO:0007669"/>
    <property type="project" value="InterPro"/>
</dbReference>
<sequence length="117" mass="13161">MSRKIADFVHRLCAGPDLSDLRDMDPSTVRNSRFQSEGISVALTSWELKALSKSWRALVAQQSVGLVLFAALFDKYPMSRAVFGLKGSNKEFALADYRVKRQALIIEDTIGLSFDRY</sequence>